<evidence type="ECO:0000313" key="2">
    <source>
        <dbReference type="Proteomes" id="UP000812287"/>
    </source>
</evidence>
<accession>A0A9P8ANR2</accession>
<protein>
    <submittedName>
        <fullName evidence="1">Uncharacterized protein</fullName>
    </submittedName>
</protein>
<gene>
    <name evidence="1" type="ORF">BT62DRAFT_463410</name>
</gene>
<keyword evidence="2" id="KW-1185">Reference proteome</keyword>
<dbReference type="Proteomes" id="UP000812287">
    <property type="component" value="Unassembled WGS sequence"/>
</dbReference>
<dbReference type="AlphaFoldDB" id="A0A9P8ANR2"/>
<comment type="caution">
    <text evidence="1">The sequence shown here is derived from an EMBL/GenBank/DDBJ whole genome shotgun (WGS) entry which is preliminary data.</text>
</comment>
<proteinExistence type="predicted"/>
<dbReference type="RefSeq" id="XP_043035511.1">
    <property type="nucleotide sequence ID" value="XM_043181009.1"/>
</dbReference>
<dbReference type="GeneID" id="66103305"/>
<organism evidence="1 2">
    <name type="scientific">Guyanagaster necrorhizus</name>
    <dbReference type="NCBI Taxonomy" id="856835"/>
    <lineage>
        <taxon>Eukaryota</taxon>
        <taxon>Fungi</taxon>
        <taxon>Dikarya</taxon>
        <taxon>Basidiomycota</taxon>
        <taxon>Agaricomycotina</taxon>
        <taxon>Agaricomycetes</taxon>
        <taxon>Agaricomycetidae</taxon>
        <taxon>Agaricales</taxon>
        <taxon>Marasmiineae</taxon>
        <taxon>Physalacriaceae</taxon>
        <taxon>Guyanagaster</taxon>
    </lineage>
</organism>
<sequence>MHTVHNERLWHSRIDTKPSFSLETWQHAGPANPEVHDAPLALFDFCSLLSLIETQISLESRAIFFGP</sequence>
<name>A0A9P8ANR2_9AGAR</name>
<reference evidence="1" key="1">
    <citation type="submission" date="2020-11" db="EMBL/GenBank/DDBJ databases">
        <title>Adaptations for nitrogen fixation in a non-lichenized fungal sporocarp promotes dispersal by wood-feeding termites.</title>
        <authorList>
            <consortium name="DOE Joint Genome Institute"/>
            <person name="Koch R.A."/>
            <person name="Yoon G."/>
            <person name="Arayal U."/>
            <person name="Lail K."/>
            <person name="Amirebrahimi M."/>
            <person name="Labutti K."/>
            <person name="Lipzen A."/>
            <person name="Riley R."/>
            <person name="Barry K."/>
            <person name="Henrissat B."/>
            <person name="Grigoriev I.V."/>
            <person name="Herr J.R."/>
            <person name="Aime M.C."/>
        </authorList>
    </citation>
    <scope>NUCLEOTIDE SEQUENCE</scope>
    <source>
        <strain evidence="1">MCA 3950</strain>
    </source>
</reference>
<evidence type="ECO:0000313" key="1">
    <source>
        <dbReference type="EMBL" id="KAG7442011.1"/>
    </source>
</evidence>
<dbReference type="EMBL" id="MU250555">
    <property type="protein sequence ID" value="KAG7442011.1"/>
    <property type="molecule type" value="Genomic_DNA"/>
</dbReference>